<evidence type="ECO:0000313" key="1">
    <source>
        <dbReference type="EMBL" id="CAD8047954.1"/>
    </source>
</evidence>
<dbReference type="OMA" id="KWQIKSH"/>
<comment type="caution">
    <text evidence="1">The sequence shown here is derived from an EMBL/GenBank/DDBJ whole genome shotgun (WGS) entry which is preliminary data.</text>
</comment>
<reference evidence="1" key="1">
    <citation type="submission" date="2021-01" db="EMBL/GenBank/DDBJ databases">
        <authorList>
            <consortium name="Genoscope - CEA"/>
            <person name="William W."/>
        </authorList>
    </citation>
    <scope>NUCLEOTIDE SEQUENCE</scope>
</reference>
<dbReference type="EMBL" id="CAJJDM010000009">
    <property type="protein sequence ID" value="CAD8047954.1"/>
    <property type="molecule type" value="Genomic_DNA"/>
</dbReference>
<gene>
    <name evidence="1" type="ORF">PPRIM_AZ9-3.1.T0120255</name>
</gene>
<evidence type="ECO:0000313" key="2">
    <source>
        <dbReference type="Proteomes" id="UP000688137"/>
    </source>
</evidence>
<keyword evidence="2" id="KW-1185">Reference proteome</keyword>
<dbReference type="Proteomes" id="UP000688137">
    <property type="component" value="Unassembled WGS sequence"/>
</dbReference>
<protein>
    <submittedName>
        <fullName evidence="1">Uncharacterized protein</fullName>
    </submittedName>
</protein>
<dbReference type="AlphaFoldDB" id="A0A8S1K2R1"/>
<accession>A0A8S1K2R1</accession>
<proteinExistence type="predicted"/>
<sequence length="205" mass="24243">MFSERLVRVTLTLPKVEGNLKWESDAQTTTSRSRIISINARPQQFGSRFHKHTMTSIVSPKQLQLYTPMQESKRAKQLKNIPYELQYFTPKLPNKNFTSSHLMSDELLKPSSDNIENKDKWQIKSHIPKTNNVFSLCQIKRLSKQEKNNEKSQDLTQIRKQNIRNIENEKIKRYNKYRQATKKLIDQFAQQFNTRAKIDNFSLNL</sequence>
<organism evidence="1 2">
    <name type="scientific">Paramecium primaurelia</name>
    <dbReference type="NCBI Taxonomy" id="5886"/>
    <lineage>
        <taxon>Eukaryota</taxon>
        <taxon>Sar</taxon>
        <taxon>Alveolata</taxon>
        <taxon>Ciliophora</taxon>
        <taxon>Intramacronucleata</taxon>
        <taxon>Oligohymenophorea</taxon>
        <taxon>Peniculida</taxon>
        <taxon>Parameciidae</taxon>
        <taxon>Paramecium</taxon>
    </lineage>
</organism>
<name>A0A8S1K2R1_PARPR</name>